<evidence type="ECO:0000313" key="4">
    <source>
        <dbReference type="WBParaSite" id="TMUE_1000004700.1"/>
    </source>
</evidence>
<dbReference type="STRING" id="70415.A0A5S6QC88"/>
<dbReference type="InterPro" id="IPR000331">
    <property type="entry name" value="Rap/Ran_GAP_dom"/>
</dbReference>
<organism evidence="3 4">
    <name type="scientific">Trichuris muris</name>
    <name type="common">Mouse whipworm</name>
    <dbReference type="NCBI Taxonomy" id="70415"/>
    <lineage>
        <taxon>Eukaryota</taxon>
        <taxon>Metazoa</taxon>
        <taxon>Ecdysozoa</taxon>
        <taxon>Nematoda</taxon>
        <taxon>Enoplea</taxon>
        <taxon>Dorylaimia</taxon>
        <taxon>Trichinellida</taxon>
        <taxon>Trichuridae</taxon>
        <taxon>Trichuris</taxon>
    </lineage>
</organism>
<dbReference type="InterPro" id="IPR003913">
    <property type="entry name" value="Tuberin"/>
</dbReference>
<evidence type="ECO:0000313" key="3">
    <source>
        <dbReference type="Proteomes" id="UP000046395"/>
    </source>
</evidence>
<accession>A0A5S6QC88</accession>
<dbReference type="GO" id="GO:0005634">
    <property type="term" value="C:nucleus"/>
    <property type="evidence" value="ECO:0007669"/>
    <property type="project" value="InterPro"/>
</dbReference>
<dbReference type="InterPro" id="IPR016024">
    <property type="entry name" value="ARM-type_fold"/>
</dbReference>
<dbReference type="InterPro" id="IPR027107">
    <property type="entry name" value="Tuberin/Ral-act_asu"/>
</dbReference>
<dbReference type="InterPro" id="IPR024584">
    <property type="entry name" value="Tuberin_N"/>
</dbReference>
<protein>
    <submittedName>
        <fullName evidence="4">Rap-GAP domain-containing protein</fullName>
    </submittedName>
</protein>
<keyword evidence="3" id="KW-1185">Reference proteome</keyword>
<keyword evidence="1" id="KW-0343">GTPase activation</keyword>
<dbReference type="Gene3D" id="3.40.50.11210">
    <property type="entry name" value="Rap/Ran-GAP"/>
    <property type="match status" value="1"/>
</dbReference>
<dbReference type="PROSITE" id="PS50085">
    <property type="entry name" value="RAPGAP"/>
    <property type="match status" value="1"/>
</dbReference>
<dbReference type="GO" id="GO:0005096">
    <property type="term" value="F:GTPase activator activity"/>
    <property type="evidence" value="ECO:0007669"/>
    <property type="project" value="UniProtKB-KW"/>
</dbReference>
<dbReference type="FunFam" id="3.40.50.11210:FF:000001">
    <property type="entry name" value="Ral GTPase-activating protein subunit alpha-1 isoform 1"/>
    <property type="match status" value="1"/>
</dbReference>
<sequence>MQVFLVRTPKAVGRRGAAAQEESSGLGRPLLGSNGLRRRCAGQLTSLLIIKTCMLGYGRVWTSPSLGSARKGLPPIAARSYALDGRVGHRKRVGVPILRAQIRLGITLCIFSAFRLKRVVPAVRLLLCSAAMPVNSDGNGRESLRTRFLRFFHLKNSAGQQSTLPTLPSMQKAFVQQFVMKNLAAASEPADRLSMLRNLMPVLGDFKLESGAVEALWFCVRDLLGDDSTRDHHPFLVDFLTVLCSSQYSRLGVCRVAILAMLIYPEALACDIGRLLALLYAATDGGRGAENFEDKVGDVLVAFVKLLPAIRSCQEKFLNLVEVAVKFQAAHLGDAKLKSLIDHVCLAAGDPKSTVHCVHLCLDVFEVILCYSFWPKGALEPVVVLLCSLVNRKNCCQKAWTVTRNLLCSDHGNAIVCYMCKVMQDAFNSNDEMLVRGAIFSVGMALWGSQRVETLSVTPTAVLPSMRCAMEINSPYVVFEVAVSMQRLVRKYGRNLEMLTWSSIIDLLWQVYQWLESYNESFAVTEQNVIVPSKLGPKKSSVRSCFQSTLNFIEQLMDSKVYNGPMEPYFALIERCAPIRSEKSLIRLLAYRQQMLLSLTTDWPTAVSRLIEVFFFGELRGKIRNSALRAFQEILRYYTKLYPDVIVHPIVSSLIGSILSEPDHEVLLATVDLMNSVVANDADDNYLAEVMDVEERFICDCLRTYGYRKLNDADEACNAAANVRYILLGLLDVLKAKWTGGEASAVIRMLAILIESLAIQYDGGLTELPFGECRFLVIEFLLSLRAHPTSHRLSYVQSGSEKMVVSGNIVCEELTSRELTEYNWEADVAARKESLMTTDVCQRFSVQCIWPVLLDCLRKELYWPALKRMLCSLPLLVRNRPLMLTFPQGAEQLCAQLLPLVDDATRAAEMHVPAGGVDTYNTSLELNELIYPIFGELLAYADLLSIDTLRRMAVAVHGGLKSPKSIQAMIAITHCFVRIPQIVRPMAPKLISQLYELPYSPTMAICVLELLCQLRITPTVVQRFTFKQFKRVLIIACICLDPFRFTSFIVARAFRALLSWFSSAPASMRPPLAKVVMAKLRSMTVPECTERSCQSSTSDLRTLFFELLVIVGSLLLYCSYSQEASALGLPTTATERASRVGTVHWCIENRIVSVSLLCPDSAATTVGNGEPSSVVAARQRRRRRRFLSVGCPKTEKLVDSTVTSKDDAWMWDSVPLTIKGLEAHKPLLNGQSAGDEWSSASTLVGSYVGHYEIVVRNCFEKKVWLLSSTEADHRHALAKILWNSGADGMFDLPTETYAKGGECSAAIRSPNSDCDEDDNDGSGIWSTSSNLKYTSKGGECRAGARSALFELFGDCILGHLMSPCDKRPFFPLVDSEDLGRALKNLDLIPEFDTHKVSVVYVAPNQLSEVEILANADGSERYRRFLSSLGHLIPLDDQDGEGEWSGRYLGGLDTTGRDGTHTYSWKEPFEQIVFHVATMMPNRVGDPSCSQKKLHIGNNYVTIVFNEGNLDYTIGTISGQFSSVAIVVRPIDSTTLLVSLKAKDEVAKWLALKEVQVTDNLAPVICRQMAVRADLSARIWNGQKAGSTGGRPFVSNFVERWRKIACIKEKFCLTTLTWENFFQ</sequence>
<dbReference type="Pfam" id="PF11864">
    <property type="entry name" value="DUF3384"/>
    <property type="match status" value="1"/>
</dbReference>
<dbReference type="GO" id="GO:0051056">
    <property type="term" value="P:regulation of small GTPase mediated signal transduction"/>
    <property type="evidence" value="ECO:0007669"/>
    <property type="project" value="InterPro"/>
</dbReference>
<dbReference type="GO" id="GO:0033596">
    <property type="term" value="C:TSC1-TSC2 complex"/>
    <property type="evidence" value="ECO:0007669"/>
    <property type="project" value="InterPro"/>
</dbReference>
<evidence type="ECO:0000259" key="2">
    <source>
        <dbReference type="PROSITE" id="PS50085"/>
    </source>
</evidence>
<dbReference type="Proteomes" id="UP000046395">
    <property type="component" value="Unassembled WGS sequence"/>
</dbReference>
<proteinExistence type="predicted"/>
<dbReference type="InterPro" id="IPR035974">
    <property type="entry name" value="Rap/Ran-GAP_sf"/>
</dbReference>
<dbReference type="PANTHER" id="PTHR10063">
    <property type="entry name" value="TUBERIN"/>
    <property type="match status" value="1"/>
</dbReference>
<feature type="domain" description="Rap-GAP" evidence="2">
    <location>
        <begin position="1382"/>
        <end position="1606"/>
    </location>
</feature>
<evidence type="ECO:0000256" key="1">
    <source>
        <dbReference type="ARBA" id="ARBA00022468"/>
    </source>
</evidence>
<dbReference type="Pfam" id="PF02145">
    <property type="entry name" value="Rap_GAP"/>
    <property type="match status" value="1"/>
</dbReference>
<dbReference type="SUPFAM" id="SSF111347">
    <property type="entry name" value="Rap/Ran-GAP"/>
    <property type="match status" value="1"/>
</dbReference>
<dbReference type="SUPFAM" id="SSF48371">
    <property type="entry name" value="ARM repeat"/>
    <property type="match status" value="1"/>
</dbReference>
<name>A0A5S6QC88_TRIMR</name>
<reference evidence="4" key="1">
    <citation type="submission" date="2019-12" db="UniProtKB">
        <authorList>
            <consortium name="WormBaseParasite"/>
        </authorList>
    </citation>
    <scope>IDENTIFICATION</scope>
</reference>
<dbReference type="Pfam" id="PF03542">
    <property type="entry name" value="Tuberin"/>
    <property type="match status" value="1"/>
</dbReference>
<dbReference type="GO" id="GO:0032007">
    <property type="term" value="P:negative regulation of TOR signaling"/>
    <property type="evidence" value="ECO:0007669"/>
    <property type="project" value="InterPro"/>
</dbReference>
<dbReference type="InterPro" id="IPR018515">
    <property type="entry name" value="Tuberin-type_domain"/>
</dbReference>
<dbReference type="PANTHER" id="PTHR10063:SF0">
    <property type="entry name" value="TUBERIN"/>
    <property type="match status" value="1"/>
</dbReference>
<dbReference type="WBParaSite" id="TMUE_1000004700.1">
    <property type="protein sequence ID" value="TMUE_1000004700.1"/>
    <property type="gene ID" value="WBGene00294519"/>
</dbReference>
<dbReference type="PRINTS" id="PR01431">
    <property type="entry name" value="TUBERIN"/>
</dbReference>